<accession>A0A0S4IR90</accession>
<dbReference type="EMBL" id="CYKH01000309">
    <property type="protein sequence ID" value="CUF37306.1"/>
    <property type="molecule type" value="Genomic_DNA"/>
</dbReference>
<evidence type="ECO:0000256" key="1">
    <source>
        <dbReference type="SAM" id="MobiDB-lite"/>
    </source>
</evidence>
<keyword evidence="3" id="KW-1185">Reference proteome</keyword>
<feature type="non-terminal residue" evidence="2">
    <location>
        <position position="1341"/>
    </location>
</feature>
<dbReference type="PANTHER" id="PTHR46844">
    <property type="entry name" value="SLR5058 PROTEIN"/>
    <property type="match status" value="1"/>
</dbReference>
<dbReference type="InterPro" id="IPR027417">
    <property type="entry name" value="P-loop_NTPase"/>
</dbReference>
<reference evidence="3" key="1">
    <citation type="submission" date="2015-09" db="EMBL/GenBank/DDBJ databases">
        <authorList>
            <consortium name="Pathogen Informatics"/>
        </authorList>
    </citation>
    <scope>NUCLEOTIDE SEQUENCE [LARGE SCALE GENOMIC DNA]</scope>
    <source>
        <strain evidence="3">Lake Konstanz</strain>
    </source>
</reference>
<feature type="region of interest" description="Disordered" evidence="1">
    <location>
        <begin position="1061"/>
        <end position="1080"/>
    </location>
</feature>
<sequence>MAPPSHQPASQPPSSATLYRVTVDRVRTSKKDYPYELQLYVGLQRTVASSASSSSSTAAAAASSGIICSATTFLPFPLWSRSTSSNTAATPLWWRDQECSIRVEKGQVVNWVIDEDNRNKDYVEVQPLPPSSSSRRSLATADRFLEFQLTKVKTGAPQSGGGSKKVTTPASIIPEQTYHERAVLKDGVDDTRVTLSFGDTATIEVLLERVPDVEAAVLRAQRSVAAAPPPAALPSSPPDATESKAIVTLADAAAAMQQRSKDVVEGSRVQRFLSEWGGALGCVGDRLAPLVEALPFGELLVKAAAGLFAAVLGRGAVLELGMDICGQTALVLRVLAQPLVRDLILADISTHTLLEKLVKVMEETVQLLQEYTRRGVVRQLLTASSRLDALQQQSEEIQNIFTVLHQLTSFRAQAEHASDLRKVLEIIDTTKLLTASNLSELMLPQLLDRLDASSSRVDAAIRAAGSDTATAIRTLQAEFTKDVGSIASRLLEQQAQTFEATSNATLQSAVTLMTNHIDTIVAASSRTTVSVMTSTMRTLLDEAMHNVLPDALRQLIDDTLSDHLRDVVGGAWTTALQKQLTEATNQVQAQTQQTVATAQVQITAGITDLGKRLEAAAEATNSSILSLERSLLAGLDAGLRNVQATVRNEADALRKQVDHAQLSVLDRIGVLNSGISDVTSELFMQRRLLWEANKKLDVYFDADGKRLADITDILTVIPENVRQSLAPEMMKIQQQLRFHESRSKSFLKVELDNAIQNICSTFLSTERLQKKLHEDMKHHINMSNESMKQWFVDNLASILPPHDATQRQPQHRASISSYDPNMLLYSLQEDKACLAHLTSEQARCFADYPLQLLQVELRCLYHELYAKETSAVSDKVQLDRMDLYTSLRIVHAPSAATYRGAATDNFEGASMESTEVLVTMDTNGSRSLLVEGRAGIGKTTWAVHLAQLQNYVEGVIILVKLSDVAQYLEGKISKTSSTGVGASVGKASLSTRELLHVSFGKDPAHSSLIDQIFYRLRLGKGRIAWLVDGLDEVISNQNLILKELIDAIEFVAISNAPQDATDASNGGSPAHSPKTPHTPKSADMFCAKDFVVVTSREERGGALSNASFVATINPWTEAEAVGYIRNFFKQPSVHHSIVNNGNKIEVCLERAISAIRERRFGSFSTLPLVLEMLCWATSEEATKARIDSITSLYQGTIALKLKVARAKYGAAWTSTYEDICSLCRKKSLEATREGVFFTIDRTQPSGRDLFVSGLVRERFGNLEGSTVVRFVHKSFLEYFQALYFSSSLKDLPTTLWACPIPMTMRDDRPIESVLYTSPEDVVRVMSAEVDVMVEMQLETPR</sequence>
<dbReference type="SUPFAM" id="SSF52540">
    <property type="entry name" value="P-loop containing nucleoside triphosphate hydrolases"/>
    <property type="match status" value="1"/>
</dbReference>
<dbReference type="Proteomes" id="UP000051952">
    <property type="component" value="Unassembled WGS sequence"/>
</dbReference>
<dbReference type="Gene3D" id="3.40.50.300">
    <property type="entry name" value="P-loop containing nucleotide triphosphate hydrolases"/>
    <property type="match status" value="1"/>
</dbReference>
<evidence type="ECO:0000313" key="2">
    <source>
        <dbReference type="EMBL" id="CUF37306.1"/>
    </source>
</evidence>
<proteinExistence type="predicted"/>
<evidence type="ECO:0000313" key="3">
    <source>
        <dbReference type="Proteomes" id="UP000051952"/>
    </source>
</evidence>
<dbReference type="OrthoDB" id="427518at2759"/>
<dbReference type="PANTHER" id="PTHR46844:SF1">
    <property type="entry name" value="SLR5058 PROTEIN"/>
    <property type="match status" value="1"/>
</dbReference>
<name>A0A0S4IR90_BODSA</name>
<organism evidence="2 3">
    <name type="scientific">Bodo saltans</name>
    <name type="common">Flagellated protozoan</name>
    <dbReference type="NCBI Taxonomy" id="75058"/>
    <lineage>
        <taxon>Eukaryota</taxon>
        <taxon>Discoba</taxon>
        <taxon>Euglenozoa</taxon>
        <taxon>Kinetoplastea</taxon>
        <taxon>Metakinetoplastina</taxon>
        <taxon>Eubodonida</taxon>
        <taxon>Bodonidae</taxon>
        <taxon>Bodo</taxon>
    </lineage>
</organism>
<protein>
    <recommendedName>
        <fullName evidence="4">NACHT domain-containing protein</fullName>
    </recommendedName>
</protein>
<dbReference type="VEuPathDB" id="TriTrypDB:BSAL_61900"/>
<gene>
    <name evidence="2" type="ORF">BSAL_61900</name>
</gene>
<dbReference type="Gene3D" id="1.20.120.20">
    <property type="entry name" value="Apolipoprotein"/>
    <property type="match status" value="1"/>
</dbReference>
<evidence type="ECO:0008006" key="4">
    <source>
        <dbReference type="Google" id="ProtNLM"/>
    </source>
</evidence>